<keyword evidence="3" id="KW-1133">Transmembrane helix</keyword>
<dbReference type="Proteomes" id="UP000824076">
    <property type="component" value="Unassembled WGS sequence"/>
</dbReference>
<reference evidence="5" key="1">
    <citation type="submission" date="2020-10" db="EMBL/GenBank/DDBJ databases">
        <authorList>
            <person name="Gilroy R."/>
        </authorList>
    </citation>
    <scope>NUCLEOTIDE SEQUENCE</scope>
    <source>
        <strain evidence="5">17073</strain>
    </source>
</reference>
<keyword evidence="1" id="KW-0479">Metal-binding</keyword>
<feature type="domain" description="HMA" evidence="4">
    <location>
        <begin position="2"/>
        <end position="68"/>
    </location>
</feature>
<dbReference type="FunFam" id="3.30.70.100:FF:000001">
    <property type="entry name" value="ATPase copper transporting beta"/>
    <property type="match status" value="1"/>
</dbReference>
<dbReference type="GO" id="GO:0016020">
    <property type="term" value="C:membrane"/>
    <property type="evidence" value="ECO:0007669"/>
    <property type="project" value="TreeGrafter"/>
</dbReference>
<dbReference type="EMBL" id="DVMS01000135">
    <property type="protein sequence ID" value="HIU38950.1"/>
    <property type="molecule type" value="Genomic_DNA"/>
</dbReference>
<feature type="transmembrane region" description="Helical" evidence="3">
    <location>
        <begin position="146"/>
        <end position="169"/>
    </location>
</feature>
<dbReference type="Gene3D" id="3.30.70.100">
    <property type="match status" value="1"/>
</dbReference>
<gene>
    <name evidence="5" type="ORF">IAD18_04715</name>
</gene>
<dbReference type="GO" id="GO:0055070">
    <property type="term" value="P:copper ion homeostasis"/>
    <property type="evidence" value="ECO:0007669"/>
    <property type="project" value="TreeGrafter"/>
</dbReference>
<feature type="transmembrane region" description="Helical" evidence="3">
    <location>
        <begin position="90"/>
        <end position="110"/>
    </location>
</feature>
<keyword evidence="2" id="KW-1278">Translocase</keyword>
<evidence type="ECO:0000256" key="2">
    <source>
        <dbReference type="ARBA" id="ARBA00022967"/>
    </source>
</evidence>
<name>A0A9D1LGR2_9BACT</name>
<dbReference type="PANTHER" id="PTHR43520">
    <property type="entry name" value="ATP7, ISOFORM B"/>
    <property type="match status" value="1"/>
</dbReference>
<keyword evidence="3" id="KW-0472">Membrane</keyword>
<dbReference type="SUPFAM" id="SSF55008">
    <property type="entry name" value="HMA, heavy metal-associated domain"/>
    <property type="match status" value="1"/>
</dbReference>
<dbReference type="PROSITE" id="PS50846">
    <property type="entry name" value="HMA_2"/>
    <property type="match status" value="1"/>
</dbReference>
<sequence length="194" mass="21428">MVKKTIPVLDMSCAVCAGNVERTVAGLEGVASASVNFSANTITVEYDPKTIDLRRMQQAVRNAGYDLVIDETKEVEEEERKRYKALRRRLVAAWVAAVPVMVLSMTDMGMTACGRWLLAALTAIVLIYSGREFYVRAWKMLCRRSANMDTLVALSTASAWLFSLFLIVFPDFSNAHGLGGHVYFDSAAMIAAFV</sequence>
<feature type="non-terminal residue" evidence="5">
    <location>
        <position position="194"/>
    </location>
</feature>
<dbReference type="GO" id="GO:0043682">
    <property type="term" value="F:P-type divalent copper transporter activity"/>
    <property type="evidence" value="ECO:0007669"/>
    <property type="project" value="TreeGrafter"/>
</dbReference>
<reference evidence="5" key="2">
    <citation type="journal article" date="2021" name="PeerJ">
        <title>Extensive microbial diversity within the chicken gut microbiome revealed by metagenomics and culture.</title>
        <authorList>
            <person name="Gilroy R."/>
            <person name="Ravi A."/>
            <person name="Getino M."/>
            <person name="Pursley I."/>
            <person name="Horton D.L."/>
            <person name="Alikhan N.F."/>
            <person name="Baker D."/>
            <person name="Gharbi K."/>
            <person name="Hall N."/>
            <person name="Watson M."/>
            <person name="Adriaenssens E.M."/>
            <person name="Foster-Nyarko E."/>
            <person name="Jarju S."/>
            <person name="Secka A."/>
            <person name="Antonio M."/>
            <person name="Oren A."/>
            <person name="Chaudhuri R.R."/>
            <person name="La Ragione R."/>
            <person name="Hildebrand F."/>
            <person name="Pallen M.J."/>
        </authorList>
    </citation>
    <scope>NUCLEOTIDE SEQUENCE</scope>
    <source>
        <strain evidence="5">17073</strain>
    </source>
</reference>
<keyword evidence="3" id="KW-0812">Transmembrane</keyword>
<organism evidence="5 6">
    <name type="scientific">Candidatus Limisoma intestinavium</name>
    <dbReference type="NCBI Taxonomy" id="2840856"/>
    <lineage>
        <taxon>Bacteria</taxon>
        <taxon>Pseudomonadati</taxon>
        <taxon>Bacteroidota</taxon>
        <taxon>Bacteroidia</taxon>
        <taxon>Bacteroidales</taxon>
        <taxon>Candidatus Limisoma</taxon>
    </lineage>
</organism>
<evidence type="ECO:0000256" key="1">
    <source>
        <dbReference type="ARBA" id="ARBA00022723"/>
    </source>
</evidence>
<comment type="caution">
    <text evidence="5">The sequence shown here is derived from an EMBL/GenBank/DDBJ whole genome shotgun (WGS) entry which is preliminary data.</text>
</comment>
<accession>A0A9D1LGR2</accession>
<evidence type="ECO:0000313" key="6">
    <source>
        <dbReference type="Proteomes" id="UP000824076"/>
    </source>
</evidence>
<evidence type="ECO:0000259" key="4">
    <source>
        <dbReference type="PROSITE" id="PS50846"/>
    </source>
</evidence>
<evidence type="ECO:0000256" key="3">
    <source>
        <dbReference type="SAM" id="Phobius"/>
    </source>
</evidence>
<dbReference type="InterPro" id="IPR036163">
    <property type="entry name" value="HMA_dom_sf"/>
</dbReference>
<dbReference type="Pfam" id="PF00403">
    <property type="entry name" value="HMA"/>
    <property type="match status" value="1"/>
</dbReference>
<dbReference type="CDD" id="cd00371">
    <property type="entry name" value="HMA"/>
    <property type="match status" value="1"/>
</dbReference>
<dbReference type="InterPro" id="IPR006121">
    <property type="entry name" value="HMA_dom"/>
</dbReference>
<dbReference type="PANTHER" id="PTHR43520:SF8">
    <property type="entry name" value="P-TYPE CU(+) TRANSPORTER"/>
    <property type="match status" value="1"/>
</dbReference>
<dbReference type="AlphaFoldDB" id="A0A9D1LGR2"/>
<proteinExistence type="predicted"/>
<protein>
    <submittedName>
        <fullName evidence="5">Cation-translocating P-type ATPase</fullName>
    </submittedName>
</protein>
<dbReference type="GO" id="GO:0005507">
    <property type="term" value="F:copper ion binding"/>
    <property type="evidence" value="ECO:0007669"/>
    <property type="project" value="TreeGrafter"/>
</dbReference>
<evidence type="ECO:0000313" key="5">
    <source>
        <dbReference type="EMBL" id="HIU38950.1"/>
    </source>
</evidence>
<feature type="transmembrane region" description="Helical" evidence="3">
    <location>
        <begin position="116"/>
        <end position="134"/>
    </location>
</feature>